<evidence type="ECO:0000313" key="2">
    <source>
        <dbReference type="Proteomes" id="UP000824120"/>
    </source>
</evidence>
<dbReference type="Proteomes" id="UP000824120">
    <property type="component" value="Chromosome 1"/>
</dbReference>
<gene>
    <name evidence="1" type="ORF">H5410_002112</name>
</gene>
<dbReference type="AlphaFoldDB" id="A0A9J6B1F5"/>
<evidence type="ECO:0000313" key="1">
    <source>
        <dbReference type="EMBL" id="KAG5630395.1"/>
    </source>
</evidence>
<comment type="caution">
    <text evidence="1">The sequence shown here is derived from an EMBL/GenBank/DDBJ whole genome shotgun (WGS) entry which is preliminary data.</text>
</comment>
<accession>A0A9J6B1F5</accession>
<organism evidence="1 2">
    <name type="scientific">Solanum commersonii</name>
    <name type="common">Commerson's wild potato</name>
    <name type="synonym">Commerson's nightshade</name>
    <dbReference type="NCBI Taxonomy" id="4109"/>
    <lineage>
        <taxon>Eukaryota</taxon>
        <taxon>Viridiplantae</taxon>
        <taxon>Streptophyta</taxon>
        <taxon>Embryophyta</taxon>
        <taxon>Tracheophyta</taxon>
        <taxon>Spermatophyta</taxon>
        <taxon>Magnoliopsida</taxon>
        <taxon>eudicotyledons</taxon>
        <taxon>Gunneridae</taxon>
        <taxon>Pentapetalae</taxon>
        <taxon>asterids</taxon>
        <taxon>lamiids</taxon>
        <taxon>Solanales</taxon>
        <taxon>Solanaceae</taxon>
        <taxon>Solanoideae</taxon>
        <taxon>Solaneae</taxon>
        <taxon>Solanum</taxon>
    </lineage>
</organism>
<reference evidence="1 2" key="1">
    <citation type="submission" date="2020-09" db="EMBL/GenBank/DDBJ databases">
        <title>De no assembly of potato wild relative species, Solanum commersonii.</title>
        <authorList>
            <person name="Cho K."/>
        </authorList>
    </citation>
    <scope>NUCLEOTIDE SEQUENCE [LARGE SCALE GENOMIC DNA]</scope>
    <source>
        <strain evidence="1">LZ3.2</strain>
        <tissue evidence="1">Leaf</tissue>
    </source>
</reference>
<protein>
    <submittedName>
        <fullName evidence="1">Uncharacterized protein</fullName>
    </submittedName>
</protein>
<feature type="non-terminal residue" evidence="1">
    <location>
        <position position="1"/>
    </location>
</feature>
<dbReference type="EMBL" id="JACXVP010000001">
    <property type="protein sequence ID" value="KAG5630395.1"/>
    <property type="molecule type" value="Genomic_DNA"/>
</dbReference>
<name>A0A9J6B1F5_SOLCO</name>
<sequence>MPFCVLLYLHQIFFYLEIHHQLNFGPTICDVSYSYEIHESCTNYLSVIVQAKCHPTFGHICIQYFFIGELPLAQPAGPQHGSSQNVILYSLVYVSGTSFTMKSVISIICGFTTCEFSKYHPAIF</sequence>
<proteinExistence type="predicted"/>
<keyword evidence="2" id="KW-1185">Reference proteome</keyword>